<feature type="transmembrane region" description="Helical" evidence="2">
    <location>
        <begin position="41"/>
        <end position="62"/>
    </location>
</feature>
<dbReference type="AlphaFoldDB" id="A0A2P8I693"/>
<dbReference type="RefSeq" id="WP_106617115.1">
    <property type="nucleotide sequence ID" value="NZ_PYAX01000007.1"/>
</dbReference>
<keyword evidence="4" id="KW-1185">Reference proteome</keyword>
<comment type="caution">
    <text evidence="3">The sequence shown here is derived from an EMBL/GenBank/DDBJ whole genome shotgun (WGS) entry which is preliminary data.</text>
</comment>
<feature type="compositionally biased region" description="Low complexity" evidence="1">
    <location>
        <begin position="20"/>
        <end position="29"/>
    </location>
</feature>
<gene>
    <name evidence="3" type="ORF">B0I31_10736</name>
</gene>
<proteinExistence type="predicted"/>
<evidence type="ECO:0000313" key="4">
    <source>
        <dbReference type="Proteomes" id="UP000241118"/>
    </source>
</evidence>
<name>A0A2P8I693_SACCR</name>
<evidence type="ECO:0000313" key="3">
    <source>
        <dbReference type="EMBL" id="PSL53982.1"/>
    </source>
</evidence>
<dbReference type="OrthoDB" id="3635048at2"/>
<sequence length="205" mass="21387">MSTDMPASAPQYQGGPQHGAPQYQNAPQPQQIPPAPKKKGIVARILTAIIGLAVAAVVVYGINYFTSDAAQSKAGECASVTGTSSKPEFKNVDCGSAEANYTIGKVLGSTTEACPGEYYDEYTETARRGPDSKLCLVPNLVEGQCYDVEGGTQMGYPAVDCGKSGVLKLTKLVKGSVDETACGDATPLTYAEPKTTFCFAPAEEA</sequence>
<accession>A0A2P8I693</accession>
<reference evidence="3 4" key="1">
    <citation type="submission" date="2018-03" db="EMBL/GenBank/DDBJ databases">
        <title>Genomic Encyclopedia of Type Strains, Phase III (KMG-III): the genomes of soil and plant-associated and newly described type strains.</title>
        <authorList>
            <person name="Whitman W."/>
        </authorList>
    </citation>
    <scope>NUCLEOTIDE SEQUENCE [LARGE SCALE GENOMIC DNA]</scope>
    <source>
        <strain evidence="3 4">CGMCC 4.7097</strain>
    </source>
</reference>
<evidence type="ECO:0000256" key="2">
    <source>
        <dbReference type="SAM" id="Phobius"/>
    </source>
</evidence>
<organism evidence="3 4">
    <name type="scientific">Saccharothrix carnea</name>
    <dbReference type="NCBI Taxonomy" id="1280637"/>
    <lineage>
        <taxon>Bacteria</taxon>
        <taxon>Bacillati</taxon>
        <taxon>Actinomycetota</taxon>
        <taxon>Actinomycetes</taxon>
        <taxon>Pseudonocardiales</taxon>
        <taxon>Pseudonocardiaceae</taxon>
        <taxon>Saccharothrix</taxon>
    </lineage>
</organism>
<dbReference type="Proteomes" id="UP000241118">
    <property type="component" value="Unassembled WGS sequence"/>
</dbReference>
<dbReference type="EMBL" id="PYAX01000007">
    <property type="protein sequence ID" value="PSL53982.1"/>
    <property type="molecule type" value="Genomic_DNA"/>
</dbReference>
<keyword evidence="2" id="KW-1133">Transmembrane helix</keyword>
<keyword evidence="2" id="KW-0812">Transmembrane</keyword>
<evidence type="ECO:0000256" key="1">
    <source>
        <dbReference type="SAM" id="MobiDB-lite"/>
    </source>
</evidence>
<keyword evidence="2" id="KW-0472">Membrane</keyword>
<feature type="region of interest" description="Disordered" evidence="1">
    <location>
        <begin position="1"/>
        <end position="36"/>
    </location>
</feature>
<protein>
    <submittedName>
        <fullName evidence="3">Uncharacterized protein</fullName>
    </submittedName>
</protein>